<evidence type="ECO:0000313" key="4">
    <source>
        <dbReference type="Proteomes" id="UP000000305"/>
    </source>
</evidence>
<dbReference type="HOGENOM" id="CLU_322178_0_0_1"/>
<feature type="compositionally biased region" description="Basic residues" evidence="1">
    <location>
        <begin position="574"/>
        <end position="585"/>
    </location>
</feature>
<dbReference type="PANTHER" id="PTHR34718:SF2">
    <property type="entry name" value="PHD-TYPE DOMAIN-CONTAINING PROTEIN"/>
    <property type="match status" value="1"/>
</dbReference>
<evidence type="ECO:0000313" key="3">
    <source>
        <dbReference type="EMBL" id="EFX66227.1"/>
    </source>
</evidence>
<accession>E9HPW1</accession>
<organism evidence="3 4">
    <name type="scientific">Daphnia pulex</name>
    <name type="common">Water flea</name>
    <dbReference type="NCBI Taxonomy" id="6669"/>
    <lineage>
        <taxon>Eukaryota</taxon>
        <taxon>Metazoa</taxon>
        <taxon>Ecdysozoa</taxon>
        <taxon>Arthropoda</taxon>
        <taxon>Crustacea</taxon>
        <taxon>Branchiopoda</taxon>
        <taxon>Diplostraca</taxon>
        <taxon>Cladocera</taxon>
        <taxon>Anomopoda</taxon>
        <taxon>Daphniidae</taxon>
        <taxon>Daphnia</taxon>
    </lineage>
</organism>
<evidence type="ECO:0000256" key="1">
    <source>
        <dbReference type="SAM" id="MobiDB-lite"/>
    </source>
</evidence>
<dbReference type="Gene3D" id="3.40.395.10">
    <property type="entry name" value="Adenoviral Proteinase, Chain A"/>
    <property type="match status" value="1"/>
</dbReference>
<sequence>MATKSQRQVAAERVVRLCEKLMTTDPVFNVKTNPSAGVEYVYEPAADQKVKDDWRADGWHWRQNASYNHIVNGLIVGTKVKLKNTATATPKRRKKRTKILFLQEIQPKEKLKNSTGCPINVYREQLADGPADLKEQAVQQPRDVEQVRNFQKNQKRKIALTQDTNYNLQEIADDTKFMEIITYPDIAIYMFHTQLWELFKGLLNRKNLPFLSLSVDTTFEMTDGYVTALVARFEEFNEGLVIPLATMIHERKLSETHRFFWQKVTQFLPQLVAASNIYIVSDEEAAIVGAIKEYMPHTDAYLCWNHIVTNAKVKLKRLNITADNEVVKYVDNIYYLLGQEYEKDYYKELSVKNADPDRWHTGFKKYFMDNIDSKVDKAGRWVIKKQNLTTVMTNISESYNCLMKRFMDWTDLCAAFYRLAKTFVMEFIRGRYRKGNYTIRAHIAHLYNLRENPPDSAMLERVEKEQEIFDRLRNVREERRKLLAEAQINQGNEKEYIEDHEFTTWERAQHVVANELIKLDVKTHTFIVIWSAENRLVTLCPKITCTCPATTVCYYILAVHIAIGDFQPSDTKRPKNSSRYRKRAKKNADERSVNKAPRKLDVDRPAVTPSPVSSKRKKLVKSPSRDIGKSSKKRKVVTNSMLEEILSIEDTVTLTVDKMPLNEIYVPESFLDLSTGTTVAIVHREDNLEEDSSIAASISSIPNINPEIHFLDATPAISSERDYRQTWQLTTDEINEIKRSTKLTTRHINSLLALIRKKYPQIGGLFNVHHATSTGTYPVPTEKLWMQIVHTGKCHWVLAVSGFPFCRNNDVAVYDSMGFERGSEEETVKAISSLLGRTNYNLIAPSCQKQADKSSCCVFAVAFAVEVALGADPSTIVLVKEAQMKDHLKECLRELDIKPFPKTSTSKVQPTRQKVWKIAS</sequence>
<dbReference type="PANTHER" id="PTHR34718">
    <property type="entry name" value="PHD-TYPE DOMAIN-CONTAINING PROTEIN"/>
    <property type="match status" value="1"/>
</dbReference>
<dbReference type="eggNOG" id="ENOG502T3HH">
    <property type="taxonomic scope" value="Eukaryota"/>
</dbReference>
<dbReference type="InterPro" id="IPR018289">
    <property type="entry name" value="MULE_transposase_dom"/>
</dbReference>
<gene>
    <name evidence="3" type="ORF">DAPPUDRAFT_116605</name>
</gene>
<dbReference type="SUPFAM" id="SSF54001">
    <property type="entry name" value="Cysteine proteinases"/>
    <property type="match status" value="1"/>
</dbReference>
<dbReference type="Pfam" id="PF10551">
    <property type="entry name" value="MULE"/>
    <property type="match status" value="1"/>
</dbReference>
<feature type="region of interest" description="Disordered" evidence="1">
    <location>
        <begin position="568"/>
        <end position="633"/>
    </location>
</feature>
<feature type="compositionally biased region" description="Basic and acidic residues" evidence="1">
    <location>
        <begin position="586"/>
        <end position="604"/>
    </location>
</feature>
<proteinExistence type="predicted"/>
<dbReference type="Proteomes" id="UP000000305">
    <property type="component" value="Unassembled WGS sequence"/>
</dbReference>
<dbReference type="OrthoDB" id="6353126at2759"/>
<dbReference type="InParanoid" id="E9HPW1"/>
<evidence type="ECO:0000259" key="2">
    <source>
        <dbReference type="Pfam" id="PF10551"/>
    </source>
</evidence>
<protein>
    <recommendedName>
        <fullName evidence="2">MULE transposase domain-containing protein</fullName>
    </recommendedName>
</protein>
<dbReference type="KEGG" id="dpx:DAPPUDRAFT_116605"/>
<dbReference type="InterPro" id="IPR038765">
    <property type="entry name" value="Papain-like_cys_pep_sf"/>
</dbReference>
<feature type="domain" description="MULE transposase" evidence="2">
    <location>
        <begin position="213"/>
        <end position="310"/>
    </location>
</feature>
<reference evidence="3 4" key="1">
    <citation type="journal article" date="2011" name="Science">
        <title>The ecoresponsive genome of Daphnia pulex.</title>
        <authorList>
            <person name="Colbourne J.K."/>
            <person name="Pfrender M.E."/>
            <person name="Gilbert D."/>
            <person name="Thomas W.K."/>
            <person name="Tucker A."/>
            <person name="Oakley T.H."/>
            <person name="Tokishita S."/>
            <person name="Aerts A."/>
            <person name="Arnold G.J."/>
            <person name="Basu M.K."/>
            <person name="Bauer D.J."/>
            <person name="Caceres C.E."/>
            <person name="Carmel L."/>
            <person name="Casola C."/>
            <person name="Choi J.H."/>
            <person name="Detter J.C."/>
            <person name="Dong Q."/>
            <person name="Dusheyko S."/>
            <person name="Eads B.D."/>
            <person name="Frohlich T."/>
            <person name="Geiler-Samerotte K.A."/>
            <person name="Gerlach D."/>
            <person name="Hatcher P."/>
            <person name="Jogdeo S."/>
            <person name="Krijgsveld J."/>
            <person name="Kriventseva E.V."/>
            <person name="Kultz D."/>
            <person name="Laforsch C."/>
            <person name="Lindquist E."/>
            <person name="Lopez J."/>
            <person name="Manak J.R."/>
            <person name="Muller J."/>
            <person name="Pangilinan J."/>
            <person name="Patwardhan R.P."/>
            <person name="Pitluck S."/>
            <person name="Pritham E.J."/>
            <person name="Rechtsteiner A."/>
            <person name="Rho M."/>
            <person name="Rogozin I.B."/>
            <person name="Sakarya O."/>
            <person name="Salamov A."/>
            <person name="Schaack S."/>
            <person name="Shapiro H."/>
            <person name="Shiga Y."/>
            <person name="Skalitzky C."/>
            <person name="Smith Z."/>
            <person name="Souvorov A."/>
            <person name="Sung W."/>
            <person name="Tang Z."/>
            <person name="Tsuchiya D."/>
            <person name="Tu H."/>
            <person name="Vos H."/>
            <person name="Wang M."/>
            <person name="Wolf Y.I."/>
            <person name="Yamagata H."/>
            <person name="Yamada T."/>
            <person name="Ye Y."/>
            <person name="Shaw J.R."/>
            <person name="Andrews J."/>
            <person name="Crease T.J."/>
            <person name="Tang H."/>
            <person name="Lucas S.M."/>
            <person name="Robertson H.M."/>
            <person name="Bork P."/>
            <person name="Koonin E.V."/>
            <person name="Zdobnov E.M."/>
            <person name="Grigoriev I.V."/>
            <person name="Lynch M."/>
            <person name="Boore J.L."/>
        </authorList>
    </citation>
    <scope>NUCLEOTIDE SEQUENCE [LARGE SCALE GENOMIC DNA]</scope>
</reference>
<dbReference type="STRING" id="6669.E9HPW1"/>
<dbReference type="EMBL" id="GL732711">
    <property type="protein sequence ID" value="EFX66227.1"/>
    <property type="molecule type" value="Genomic_DNA"/>
</dbReference>
<keyword evidence="4" id="KW-1185">Reference proteome</keyword>
<dbReference type="AlphaFoldDB" id="E9HPW1"/>
<dbReference type="PhylomeDB" id="E9HPW1"/>
<name>E9HPW1_DAPPU</name>